<proteinExistence type="predicted"/>
<dbReference type="RefSeq" id="WP_324780575.1">
    <property type="nucleotide sequence ID" value="NZ_CP141769.1"/>
</dbReference>
<keyword evidence="2" id="KW-1185">Reference proteome</keyword>
<dbReference type="Proteomes" id="UP001334732">
    <property type="component" value="Chromosome"/>
</dbReference>
<name>A0ABZ1CL19_9PROT</name>
<dbReference type="EMBL" id="CP141769">
    <property type="protein sequence ID" value="WRS40044.1"/>
    <property type="molecule type" value="Genomic_DNA"/>
</dbReference>
<organism evidence="1 2">
    <name type="scientific">Thiobacillus sedimenti</name>
    <dbReference type="NCBI Taxonomy" id="3110231"/>
    <lineage>
        <taxon>Bacteria</taxon>
        <taxon>Pseudomonadati</taxon>
        <taxon>Pseudomonadota</taxon>
        <taxon>Betaproteobacteria</taxon>
        <taxon>Nitrosomonadales</taxon>
        <taxon>Thiobacillaceae</taxon>
        <taxon>Thiobacillus</taxon>
    </lineage>
</organism>
<evidence type="ECO:0000313" key="2">
    <source>
        <dbReference type="Proteomes" id="UP001334732"/>
    </source>
</evidence>
<gene>
    <name evidence="1" type="ORF">VA613_04035</name>
</gene>
<evidence type="ECO:0000313" key="1">
    <source>
        <dbReference type="EMBL" id="WRS40044.1"/>
    </source>
</evidence>
<protein>
    <submittedName>
        <fullName evidence="1">Uncharacterized protein</fullName>
    </submittedName>
</protein>
<sequence>MKKLVGWGALFVVLAAIVGLPWLMLDDAPAVEPPSQFRRADLAWIKSLFEKHDPRGQTPGVVQTVQLDEADLNRLLNYAVELRRVSGIAAELDPGVATLTATLTVPSLCPSGCTPFGRYLNLTAEVVEVPGGVRIDSLQLGSLPLPGALADWTARLAHRWLRRDPTYAALSDAVVRIGFGENQATLDYRWQPELLTRIERKSAELLIAPDDQARMLAYAERLDALLKHHPRGSTVPLVNVTAPLFDHALQAGADARGENRAAITALAAYLAGISLPRLLEGDSHSIRRAPPVLLSLHGRRDFAEHFVISAALSVNGGSRLANAIGLVKEEEDASKGSGFSFTDLANDRAGVRLGQRAVGDAADRVRQQLALAHTDDALLPDFRDLPEFMPQAEFDRRFGPVGSPRYERIIERIDARLAAHPLTR</sequence>
<accession>A0ABZ1CL19</accession>
<reference evidence="1 2" key="1">
    <citation type="submission" date="2023-12" db="EMBL/GenBank/DDBJ databases">
        <title>Thiobacillus sedimentum sp. nov., a chemolithoautotrophic sulfur-oxidizing bacterium isolated from freshwater sediment.</title>
        <authorList>
            <person name="Luo J."/>
            <person name="Dai C."/>
        </authorList>
    </citation>
    <scope>NUCLEOTIDE SEQUENCE [LARGE SCALE GENOMIC DNA]</scope>
    <source>
        <strain evidence="1 2">SCUT-2</strain>
    </source>
</reference>